<dbReference type="InterPro" id="IPR024049">
    <property type="entry name" value="eRF1_1_sf"/>
</dbReference>
<comment type="caution">
    <text evidence="6">The sequence shown here is derived from an EMBL/GenBank/DDBJ whole genome shotgun (WGS) entry which is preliminary data.</text>
</comment>
<keyword evidence="7" id="KW-1185">Reference proteome</keyword>
<name>A0A1X0QBZ1_9MICR</name>
<comment type="similarity">
    <text evidence="2">Belongs to the eukaryotic release factor 1 family.</text>
</comment>
<dbReference type="Pfam" id="PF03463">
    <property type="entry name" value="eRF1_1"/>
    <property type="match status" value="1"/>
</dbReference>
<evidence type="ECO:0000259" key="5">
    <source>
        <dbReference type="SMART" id="SM01194"/>
    </source>
</evidence>
<dbReference type="Gene3D" id="3.30.420.60">
    <property type="entry name" value="eRF1 domain 2"/>
    <property type="match status" value="1"/>
</dbReference>
<dbReference type="InterPro" id="IPR005141">
    <property type="entry name" value="eRF1_2"/>
</dbReference>
<evidence type="ECO:0000256" key="4">
    <source>
        <dbReference type="ARBA" id="ARBA00022917"/>
    </source>
</evidence>
<dbReference type="VEuPathDB" id="MicrosporidiaDB:HERIO_838"/>
<dbReference type="InterPro" id="IPR029064">
    <property type="entry name" value="Ribosomal_eL30-like_sf"/>
</dbReference>
<proteinExistence type="inferred from homology"/>
<organism evidence="6 7">
    <name type="scientific">Hepatospora eriocheir</name>
    <dbReference type="NCBI Taxonomy" id="1081669"/>
    <lineage>
        <taxon>Eukaryota</taxon>
        <taxon>Fungi</taxon>
        <taxon>Fungi incertae sedis</taxon>
        <taxon>Microsporidia</taxon>
        <taxon>Hepatosporidae</taxon>
        <taxon>Hepatospora</taxon>
    </lineage>
</organism>
<dbReference type="Pfam" id="PF03465">
    <property type="entry name" value="eRF1_3"/>
    <property type="match status" value="1"/>
</dbReference>
<dbReference type="GO" id="GO:0005737">
    <property type="term" value="C:cytoplasm"/>
    <property type="evidence" value="ECO:0007669"/>
    <property type="project" value="UniProtKB-SubCell"/>
</dbReference>
<dbReference type="Proteomes" id="UP000192356">
    <property type="component" value="Unassembled WGS sequence"/>
</dbReference>
<evidence type="ECO:0000256" key="3">
    <source>
        <dbReference type="ARBA" id="ARBA00022490"/>
    </source>
</evidence>
<evidence type="ECO:0000256" key="2">
    <source>
        <dbReference type="ARBA" id="ARBA00005326"/>
    </source>
</evidence>
<accession>A0A1X0QBZ1</accession>
<dbReference type="InterPro" id="IPR042226">
    <property type="entry name" value="eFR1_2_sf"/>
</dbReference>
<dbReference type="VEuPathDB" id="MicrosporidiaDB:A0H76_1059"/>
<dbReference type="InterPro" id="IPR005140">
    <property type="entry name" value="eRF1_Pelota-like_N"/>
</dbReference>
<dbReference type="EMBL" id="LVKB01000030">
    <property type="protein sequence ID" value="ORD97277.1"/>
    <property type="molecule type" value="Genomic_DNA"/>
</dbReference>
<dbReference type="SMART" id="SM01194">
    <property type="entry name" value="eRF1_1"/>
    <property type="match status" value="1"/>
</dbReference>
<feature type="domain" description="eRF1/Pelota-like N-terminal" evidence="5">
    <location>
        <begin position="1"/>
        <end position="136"/>
    </location>
</feature>
<dbReference type="NCBIfam" id="TIGR03676">
    <property type="entry name" value="aRF1_eRF1"/>
    <property type="match status" value="1"/>
</dbReference>
<gene>
    <name evidence="6" type="primary">ERF1</name>
    <name evidence="6" type="ORF">HERIO_838</name>
</gene>
<dbReference type="OrthoDB" id="10254527at2759"/>
<comment type="subcellular location">
    <subcellularLocation>
        <location evidence="1">Cytoplasm</location>
    </subcellularLocation>
</comment>
<evidence type="ECO:0000256" key="1">
    <source>
        <dbReference type="ARBA" id="ARBA00004496"/>
    </source>
</evidence>
<dbReference type="Pfam" id="PF03464">
    <property type="entry name" value="eRF1_2"/>
    <property type="match status" value="1"/>
</dbReference>
<dbReference type="PANTHER" id="PTHR10113">
    <property type="entry name" value="PEPTIDE CHAIN RELEASE FACTOR SUBUNIT 1"/>
    <property type="match status" value="1"/>
</dbReference>
<evidence type="ECO:0000313" key="6">
    <source>
        <dbReference type="EMBL" id="ORD97277.1"/>
    </source>
</evidence>
<evidence type="ECO:0000313" key="7">
    <source>
        <dbReference type="Proteomes" id="UP000192356"/>
    </source>
</evidence>
<keyword evidence="3" id="KW-0963">Cytoplasm</keyword>
<keyword evidence="4" id="KW-0648">Protein biosynthesis</keyword>
<protein>
    <submittedName>
        <fullName evidence="6">ERF1</fullName>
    </submittedName>
</protein>
<sequence length="392" mass="43997">MTVFDEIQAFRQKKLLKKLRDAKGNGTSMISLLIPPKDQIPNIQKMLVDEQGSASNIKSKSNRLSVLQAVTSTANKLKTFNTIPNNGLGLFVGEILNSEGKIKKVSHAIEPIKPINTSLYMCDSKFHIEELLKLFEDETKYGIVVADGTGALFATLQGNTPDVLMTISENLPKKHSRGGQSSVRFARLRIEKRNAYIKKINEIIVSLYLTDSIPNVEGLIIAGNTYLKDEVKKTLDPRINCINTVDTNYGGKNGLNQAIELSEDVLKDVKFTKEKKVLKNFLFEVNMDTQKYCFGYKDTINALEMGAVEILIVYENVELYHEDEEFVDWIAEHYKDFGCKLVFVSDKSAEGSQFVEGFGGIGGILRYAIEVPDYDEDVLEELSSFSDDEDIF</sequence>
<dbReference type="Gene3D" id="3.30.1330.30">
    <property type="match status" value="2"/>
</dbReference>
<dbReference type="Gene3D" id="3.30.960.10">
    <property type="entry name" value="eRF1 domain 1"/>
    <property type="match status" value="1"/>
</dbReference>
<dbReference type="GO" id="GO:0003747">
    <property type="term" value="F:translation release factor activity"/>
    <property type="evidence" value="ECO:0007669"/>
    <property type="project" value="InterPro"/>
</dbReference>
<dbReference type="InterPro" id="IPR005142">
    <property type="entry name" value="eRF1_3"/>
</dbReference>
<dbReference type="InterPro" id="IPR004403">
    <property type="entry name" value="Peptide_chain-rel_eRF1/aRF1"/>
</dbReference>
<dbReference type="SUPFAM" id="SSF55481">
    <property type="entry name" value="N-terminal domain of eukaryotic peptide chain release factor subunit 1, ERF1"/>
    <property type="match status" value="1"/>
</dbReference>
<reference evidence="6 7" key="1">
    <citation type="journal article" date="2017" name="Environ. Microbiol.">
        <title>Decay of the glycolytic pathway and adaptation to intranuclear parasitism within Enterocytozoonidae microsporidia.</title>
        <authorList>
            <person name="Wiredu Boakye D."/>
            <person name="Jaroenlak P."/>
            <person name="Prachumwat A."/>
            <person name="Williams T.A."/>
            <person name="Bateman K.S."/>
            <person name="Itsathitphaisarn O."/>
            <person name="Sritunyalucksana K."/>
            <person name="Paszkiewicz K.H."/>
            <person name="Moore K.A."/>
            <person name="Stentiford G.D."/>
            <person name="Williams B.A."/>
        </authorList>
    </citation>
    <scope>NUCLEOTIDE SEQUENCE [LARGE SCALE GENOMIC DNA]</scope>
    <source>
        <strain evidence="6 7">GB1</strain>
    </source>
</reference>
<dbReference type="AlphaFoldDB" id="A0A1X0QBZ1"/>
<dbReference type="SUPFAM" id="SSF55315">
    <property type="entry name" value="L30e-like"/>
    <property type="match status" value="1"/>
</dbReference>
<dbReference type="SUPFAM" id="SSF53137">
    <property type="entry name" value="Translational machinery components"/>
    <property type="match status" value="1"/>
</dbReference>